<organism evidence="2 3">
    <name type="scientific">Paenibacillus algorifonticola</name>
    <dbReference type="NCBI Taxonomy" id="684063"/>
    <lineage>
        <taxon>Bacteria</taxon>
        <taxon>Bacillati</taxon>
        <taxon>Bacillota</taxon>
        <taxon>Bacilli</taxon>
        <taxon>Bacillales</taxon>
        <taxon>Paenibacillaceae</taxon>
        <taxon>Paenibacillus</taxon>
    </lineage>
</organism>
<gene>
    <name evidence="2" type="ORF">SAMN04487969_1348</name>
</gene>
<name>A0A1I2ID62_9BACL</name>
<evidence type="ECO:0000313" key="3">
    <source>
        <dbReference type="Proteomes" id="UP000183410"/>
    </source>
</evidence>
<keyword evidence="3" id="KW-1185">Reference proteome</keyword>
<dbReference type="Pfam" id="PF14206">
    <property type="entry name" value="Cys_rich_CPCC"/>
    <property type="match status" value="1"/>
</dbReference>
<feature type="domain" description="Cysteine-rich CPCC" evidence="1">
    <location>
        <begin position="109"/>
        <end position="172"/>
    </location>
</feature>
<sequence length="184" mass="21540">MKREEAVLHIIKNTIQIMNNTMRYEVLLNCWGRDQEEAIFNHLPDLLKHEILNSDEPPEYVMDDKYNVLIIEALKVKYIGVRNEFLSKRISELLNASHLVEGVQEKLLTCPCCEYQTLLKKGEYDICPVCFWEDDGNIDPQYYSSPNRMTLVQARENFINFGAVDKSSVQFLEADRLELYSKKI</sequence>
<dbReference type="RefSeq" id="WP_046234790.1">
    <property type="nucleotide sequence ID" value="NZ_FONN01000034.1"/>
</dbReference>
<proteinExistence type="predicted"/>
<evidence type="ECO:0000313" key="2">
    <source>
        <dbReference type="EMBL" id="SFF40154.1"/>
    </source>
</evidence>
<dbReference type="EMBL" id="FONN01000034">
    <property type="protein sequence ID" value="SFF40154.1"/>
    <property type="molecule type" value="Genomic_DNA"/>
</dbReference>
<dbReference type="Proteomes" id="UP000183410">
    <property type="component" value="Unassembled WGS sequence"/>
</dbReference>
<reference evidence="3" key="1">
    <citation type="submission" date="2016-10" db="EMBL/GenBank/DDBJ databases">
        <authorList>
            <person name="Varghese N."/>
            <person name="Submissions S."/>
        </authorList>
    </citation>
    <scope>NUCLEOTIDE SEQUENCE [LARGE SCALE GENOMIC DNA]</scope>
    <source>
        <strain evidence="3">CGMCC 1.10223</strain>
    </source>
</reference>
<evidence type="ECO:0000259" key="1">
    <source>
        <dbReference type="Pfam" id="PF14206"/>
    </source>
</evidence>
<protein>
    <submittedName>
        <fullName evidence="2">Cysteine-rich CPCC</fullName>
    </submittedName>
</protein>
<accession>A0A1I2ID62</accession>
<dbReference type="AlphaFoldDB" id="A0A1I2ID62"/>
<dbReference type="InterPro" id="IPR025983">
    <property type="entry name" value="Cys_rich_CPCC"/>
</dbReference>